<sequence length="77" mass="8354">MNQVGVAPGAMKTLGQHVSRSTRCRSSLSGRPAILSCYDIPDKKGVKCIRRQATQDKRNNNSSVEPLVQLQRATAAT</sequence>
<evidence type="ECO:0000313" key="2">
    <source>
        <dbReference type="EMBL" id="MPC70532.1"/>
    </source>
</evidence>
<organism evidence="2 3">
    <name type="scientific">Portunus trituberculatus</name>
    <name type="common">Swimming crab</name>
    <name type="synonym">Neptunus trituberculatus</name>
    <dbReference type="NCBI Taxonomy" id="210409"/>
    <lineage>
        <taxon>Eukaryota</taxon>
        <taxon>Metazoa</taxon>
        <taxon>Ecdysozoa</taxon>
        <taxon>Arthropoda</taxon>
        <taxon>Crustacea</taxon>
        <taxon>Multicrustacea</taxon>
        <taxon>Malacostraca</taxon>
        <taxon>Eumalacostraca</taxon>
        <taxon>Eucarida</taxon>
        <taxon>Decapoda</taxon>
        <taxon>Pleocyemata</taxon>
        <taxon>Brachyura</taxon>
        <taxon>Eubrachyura</taxon>
        <taxon>Portunoidea</taxon>
        <taxon>Portunidae</taxon>
        <taxon>Portuninae</taxon>
        <taxon>Portunus</taxon>
    </lineage>
</organism>
<keyword evidence="3" id="KW-1185">Reference proteome</keyword>
<feature type="region of interest" description="Disordered" evidence="1">
    <location>
        <begin position="1"/>
        <end position="23"/>
    </location>
</feature>
<name>A0A5B7HH23_PORTR</name>
<comment type="caution">
    <text evidence="2">The sequence shown here is derived from an EMBL/GenBank/DDBJ whole genome shotgun (WGS) entry which is preliminary data.</text>
</comment>
<accession>A0A5B7HH23</accession>
<evidence type="ECO:0000256" key="1">
    <source>
        <dbReference type="SAM" id="MobiDB-lite"/>
    </source>
</evidence>
<evidence type="ECO:0000313" key="3">
    <source>
        <dbReference type="Proteomes" id="UP000324222"/>
    </source>
</evidence>
<protein>
    <submittedName>
        <fullName evidence="2">Uncharacterized protein</fullName>
    </submittedName>
</protein>
<reference evidence="2 3" key="1">
    <citation type="submission" date="2019-05" db="EMBL/GenBank/DDBJ databases">
        <title>Another draft genome of Portunus trituberculatus and its Hox gene families provides insights of decapod evolution.</title>
        <authorList>
            <person name="Jeong J.-H."/>
            <person name="Song I."/>
            <person name="Kim S."/>
            <person name="Choi T."/>
            <person name="Kim D."/>
            <person name="Ryu S."/>
            <person name="Kim W."/>
        </authorList>
    </citation>
    <scope>NUCLEOTIDE SEQUENCE [LARGE SCALE GENOMIC DNA]</scope>
    <source>
        <tissue evidence="2">Muscle</tissue>
    </source>
</reference>
<dbReference type="Proteomes" id="UP000324222">
    <property type="component" value="Unassembled WGS sequence"/>
</dbReference>
<feature type="region of interest" description="Disordered" evidence="1">
    <location>
        <begin position="52"/>
        <end position="77"/>
    </location>
</feature>
<proteinExistence type="predicted"/>
<dbReference type="EMBL" id="VSRR010031293">
    <property type="protein sequence ID" value="MPC70532.1"/>
    <property type="molecule type" value="Genomic_DNA"/>
</dbReference>
<dbReference type="AlphaFoldDB" id="A0A5B7HH23"/>
<gene>
    <name evidence="2" type="ORF">E2C01_064783</name>
</gene>